<proteinExistence type="predicted"/>
<sequence>MHAITHSLAHRAPSASRSRVRWQPYNTIPSTSASTSAPRSPVAPYLHTPTSVLSSPASQIPPCDIKHLSQPTLTNKDSSLPKNKYALGLVDQTVKSICEIWRPQDIPSAFATHTPMTSNADLSNKSTSHIKQHHHSSEGNTQLPSPNTASTYLSPTSLRSAPTNQVLVQSASDSRSSQVHIKGFVHEVLRRSRTSGTVLQTALCYLEAIRSKVPELLSLERQGLGVKGEPTPTSQIVPATEAEIEYEAAIASSSLDAMDTVRNTDGFFSCSATLLQSNLISVTSNDGQGTQKPKPPTPPVTPLPPLPSPLLCPRRAFLASLILASKFTQDKCYSNRAWAKLSGLPAREIGRCERALGEALEWRLWVGKTSVAPASSQQRPVVRSQSEGSISLPPAQARKEQLTPTAPSSSFSSGNRCLRRMLTLPSNVFVTQPPVYREAYSVDSSLEVLAVHATHQTQYTQREFSKSATLQGSFKQQHYPGSFTSEISRTPSPDLPGLSYSPSSTESSSSGERTIQMTTFLDDNMAPPFAETQSPPWTDGSDLVDKQNVFSLNTARLAFTGDAFLHENVSHGDGLHPYWSAETGYLSVGGIAIQS</sequence>
<reference evidence="2 3" key="1">
    <citation type="submission" date="2014-04" db="EMBL/GenBank/DDBJ databases">
        <authorList>
            <consortium name="DOE Joint Genome Institute"/>
            <person name="Kuo A."/>
            <person name="Kohler A."/>
            <person name="Nagy L.G."/>
            <person name="Floudas D."/>
            <person name="Copeland A."/>
            <person name="Barry K.W."/>
            <person name="Cichocki N."/>
            <person name="Veneault-Fourrey C."/>
            <person name="LaButti K."/>
            <person name="Lindquist E.A."/>
            <person name="Lipzen A."/>
            <person name="Lundell T."/>
            <person name="Morin E."/>
            <person name="Murat C."/>
            <person name="Sun H."/>
            <person name="Tunlid A."/>
            <person name="Henrissat B."/>
            <person name="Grigoriev I.V."/>
            <person name="Hibbett D.S."/>
            <person name="Martin F."/>
            <person name="Nordberg H.P."/>
            <person name="Cantor M.N."/>
            <person name="Hua S.X."/>
        </authorList>
    </citation>
    <scope>NUCLEOTIDE SEQUENCE [LARGE SCALE GENOMIC DNA]</scope>
    <source>
        <strain evidence="2 3">LaAM-08-1</strain>
    </source>
</reference>
<dbReference type="GO" id="GO:0005634">
    <property type="term" value="C:nucleus"/>
    <property type="evidence" value="ECO:0007669"/>
    <property type="project" value="TreeGrafter"/>
</dbReference>
<dbReference type="PANTHER" id="PTHR15615:SF36">
    <property type="entry name" value="PHO85 CYCLIN-5"/>
    <property type="match status" value="1"/>
</dbReference>
<feature type="compositionally biased region" description="Pro residues" evidence="1">
    <location>
        <begin position="293"/>
        <end position="302"/>
    </location>
</feature>
<dbReference type="HOGENOM" id="CLU_018882_0_0_1"/>
<dbReference type="AlphaFoldDB" id="A0A0C9YPF1"/>
<feature type="compositionally biased region" description="Polar residues" evidence="1">
    <location>
        <begin position="48"/>
        <end position="58"/>
    </location>
</feature>
<dbReference type="OrthoDB" id="286814at2759"/>
<evidence type="ECO:0008006" key="4">
    <source>
        <dbReference type="Google" id="ProtNLM"/>
    </source>
</evidence>
<keyword evidence="3" id="KW-1185">Reference proteome</keyword>
<feature type="compositionally biased region" description="Polar residues" evidence="1">
    <location>
        <begin position="482"/>
        <end position="491"/>
    </location>
</feature>
<evidence type="ECO:0000313" key="2">
    <source>
        <dbReference type="EMBL" id="KIK09898.1"/>
    </source>
</evidence>
<dbReference type="Proteomes" id="UP000054477">
    <property type="component" value="Unassembled WGS sequence"/>
</dbReference>
<feature type="region of interest" description="Disordered" evidence="1">
    <location>
        <begin position="375"/>
        <end position="414"/>
    </location>
</feature>
<evidence type="ECO:0000256" key="1">
    <source>
        <dbReference type="SAM" id="MobiDB-lite"/>
    </source>
</evidence>
<accession>A0A0C9YPF1</accession>
<name>A0A0C9YPF1_9AGAR</name>
<feature type="compositionally biased region" description="Low complexity" evidence="1">
    <location>
        <begin position="499"/>
        <end position="510"/>
    </location>
</feature>
<dbReference type="GO" id="GO:0019901">
    <property type="term" value="F:protein kinase binding"/>
    <property type="evidence" value="ECO:0007669"/>
    <property type="project" value="InterPro"/>
</dbReference>
<dbReference type="GO" id="GO:0016538">
    <property type="term" value="F:cyclin-dependent protein serine/threonine kinase regulator activity"/>
    <property type="evidence" value="ECO:0007669"/>
    <property type="project" value="TreeGrafter"/>
</dbReference>
<organism evidence="2 3">
    <name type="scientific">Laccaria amethystina LaAM-08-1</name>
    <dbReference type="NCBI Taxonomy" id="1095629"/>
    <lineage>
        <taxon>Eukaryota</taxon>
        <taxon>Fungi</taxon>
        <taxon>Dikarya</taxon>
        <taxon>Basidiomycota</taxon>
        <taxon>Agaricomycotina</taxon>
        <taxon>Agaricomycetes</taxon>
        <taxon>Agaricomycetidae</taxon>
        <taxon>Agaricales</taxon>
        <taxon>Agaricineae</taxon>
        <taxon>Hydnangiaceae</taxon>
        <taxon>Laccaria</taxon>
    </lineage>
</organism>
<feature type="region of interest" description="Disordered" evidence="1">
    <location>
        <begin position="479"/>
        <end position="512"/>
    </location>
</feature>
<dbReference type="PANTHER" id="PTHR15615">
    <property type="match status" value="1"/>
</dbReference>
<dbReference type="GO" id="GO:0000307">
    <property type="term" value="C:cyclin-dependent protein kinase holoenzyme complex"/>
    <property type="evidence" value="ECO:0007669"/>
    <property type="project" value="TreeGrafter"/>
</dbReference>
<reference evidence="3" key="2">
    <citation type="submission" date="2015-01" db="EMBL/GenBank/DDBJ databases">
        <title>Evolutionary Origins and Diversification of the Mycorrhizal Mutualists.</title>
        <authorList>
            <consortium name="DOE Joint Genome Institute"/>
            <consortium name="Mycorrhizal Genomics Consortium"/>
            <person name="Kohler A."/>
            <person name="Kuo A."/>
            <person name="Nagy L.G."/>
            <person name="Floudas D."/>
            <person name="Copeland A."/>
            <person name="Barry K.W."/>
            <person name="Cichocki N."/>
            <person name="Veneault-Fourrey C."/>
            <person name="LaButti K."/>
            <person name="Lindquist E.A."/>
            <person name="Lipzen A."/>
            <person name="Lundell T."/>
            <person name="Morin E."/>
            <person name="Murat C."/>
            <person name="Riley R."/>
            <person name="Ohm R."/>
            <person name="Sun H."/>
            <person name="Tunlid A."/>
            <person name="Henrissat B."/>
            <person name="Grigoriev I.V."/>
            <person name="Hibbett D.S."/>
            <person name="Martin F."/>
        </authorList>
    </citation>
    <scope>NUCLEOTIDE SEQUENCE [LARGE SCALE GENOMIC DNA]</scope>
    <source>
        <strain evidence="3">LaAM-08-1</strain>
    </source>
</reference>
<feature type="compositionally biased region" description="Polar residues" evidence="1">
    <location>
        <begin position="114"/>
        <end position="127"/>
    </location>
</feature>
<protein>
    <recommendedName>
        <fullName evidence="4">G1/S-specific cyclin</fullName>
    </recommendedName>
</protein>
<feature type="compositionally biased region" description="Polar residues" evidence="1">
    <location>
        <begin position="69"/>
        <end position="80"/>
    </location>
</feature>
<feature type="compositionally biased region" description="Low complexity" evidence="1">
    <location>
        <begin position="27"/>
        <end position="44"/>
    </location>
</feature>
<dbReference type="InterPro" id="IPR013922">
    <property type="entry name" value="Cyclin_PHO80-like"/>
</dbReference>
<dbReference type="CDD" id="cd20557">
    <property type="entry name" value="CYCLIN_ScPCL1-like"/>
    <property type="match status" value="1"/>
</dbReference>
<dbReference type="Gene3D" id="1.10.472.10">
    <property type="entry name" value="Cyclin-like"/>
    <property type="match status" value="1"/>
</dbReference>
<feature type="region of interest" description="Disordered" evidence="1">
    <location>
        <begin position="1"/>
        <end position="80"/>
    </location>
</feature>
<evidence type="ECO:0000313" key="3">
    <source>
        <dbReference type="Proteomes" id="UP000054477"/>
    </source>
</evidence>
<feature type="region of interest" description="Disordered" evidence="1">
    <location>
        <begin position="111"/>
        <end position="157"/>
    </location>
</feature>
<gene>
    <name evidence="2" type="ORF">K443DRAFT_303963</name>
</gene>
<feature type="compositionally biased region" description="Polar residues" evidence="1">
    <location>
        <begin position="138"/>
        <end position="157"/>
    </location>
</feature>
<feature type="compositionally biased region" description="Low complexity" evidence="1">
    <location>
        <begin position="375"/>
        <end position="386"/>
    </location>
</feature>
<feature type="compositionally biased region" description="Polar residues" evidence="1">
    <location>
        <begin position="402"/>
        <end position="414"/>
    </location>
</feature>
<feature type="region of interest" description="Disordered" evidence="1">
    <location>
        <begin position="283"/>
        <end position="302"/>
    </location>
</feature>
<dbReference type="STRING" id="1095629.A0A0C9YPF1"/>
<dbReference type="EMBL" id="KN838537">
    <property type="protein sequence ID" value="KIK09898.1"/>
    <property type="molecule type" value="Genomic_DNA"/>
</dbReference>